<evidence type="ECO:0000313" key="2">
    <source>
        <dbReference type="EMBL" id="RUM14494.1"/>
    </source>
</evidence>
<dbReference type="Proteomes" id="UP000545490">
    <property type="component" value="Unassembled WGS sequence"/>
</dbReference>
<evidence type="ECO:0000313" key="3">
    <source>
        <dbReference type="Proteomes" id="UP000272004"/>
    </source>
</evidence>
<evidence type="ECO:0000313" key="4">
    <source>
        <dbReference type="Proteomes" id="UP000545490"/>
    </source>
</evidence>
<dbReference type="RefSeq" id="WP_126823956.1">
    <property type="nucleotide sequence ID" value="NZ_JACIDG010000004.1"/>
</dbReference>
<evidence type="ECO:0000313" key="1">
    <source>
        <dbReference type="EMBL" id="MBB3914596.1"/>
    </source>
</evidence>
<comment type="caution">
    <text evidence="1">The sequence shown here is derived from an EMBL/GenBank/DDBJ whole genome shotgun (WGS) entry which is preliminary data.</text>
</comment>
<organism evidence="1 4">
    <name type="scientific">Rhizobium fabae</name>
    <dbReference type="NCBI Taxonomy" id="573179"/>
    <lineage>
        <taxon>Bacteria</taxon>
        <taxon>Pseudomonadati</taxon>
        <taxon>Pseudomonadota</taxon>
        <taxon>Alphaproteobacteria</taxon>
        <taxon>Hyphomicrobiales</taxon>
        <taxon>Rhizobiaceae</taxon>
        <taxon>Rhizobium/Agrobacterium group</taxon>
        <taxon>Rhizobium</taxon>
    </lineage>
</organism>
<sequence>MVDIAVASVADQGKGKGPKPVTIHVKHLAEHEKANFKVDLTDTLQQIWDQSYLKLEIERQERDVFQAPRKNDNPVDLTPYLALTLDQAQSQGICEDDFEIAARTGGA</sequence>
<dbReference type="Proteomes" id="UP000272004">
    <property type="component" value="Unassembled WGS sequence"/>
</dbReference>
<dbReference type="AlphaFoldDB" id="A0A7W6BBA0"/>
<accession>A0A7W6BBA0</accession>
<proteinExistence type="predicted"/>
<dbReference type="EMBL" id="JACIDG010000004">
    <property type="protein sequence ID" value="MBB3914596.1"/>
    <property type="molecule type" value="Genomic_DNA"/>
</dbReference>
<dbReference type="EMBL" id="RJJU01000004">
    <property type="protein sequence ID" value="RUM14494.1"/>
    <property type="molecule type" value="Genomic_DNA"/>
</dbReference>
<gene>
    <name evidence="2" type="ORF">EFB14_07115</name>
    <name evidence="1" type="ORF">GGQ65_001878</name>
</gene>
<reference evidence="2 3" key="1">
    <citation type="submission" date="2018-11" db="EMBL/GenBank/DDBJ databases">
        <authorList>
            <person name="Huo Y."/>
        </authorList>
    </citation>
    <scope>NUCLEOTIDE SEQUENCE [LARGE SCALE GENOMIC DNA]</scope>
    <source>
        <strain evidence="2 3">CCBAU 33202</strain>
    </source>
</reference>
<keyword evidence="3" id="KW-1185">Reference proteome</keyword>
<name>A0A7W6BBA0_9HYPH</name>
<protein>
    <submittedName>
        <fullName evidence="1">Uncharacterized protein</fullName>
    </submittedName>
</protein>
<reference evidence="1 4" key="2">
    <citation type="submission" date="2020-08" db="EMBL/GenBank/DDBJ databases">
        <title>Genomic Encyclopedia of Type Strains, Phase IV (KMG-IV): sequencing the most valuable type-strain genomes for metagenomic binning, comparative biology and taxonomic classification.</title>
        <authorList>
            <person name="Goeker M."/>
        </authorList>
    </citation>
    <scope>NUCLEOTIDE SEQUENCE [LARGE SCALE GENOMIC DNA]</scope>
    <source>
        <strain evidence="1 4">DSM 19331</strain>
    </source>
</reference>